<feature type="transmembrane region" description="Helical" evidence="1">
    <location>
        <begin position="35"/>
        <end position="51"/>
    </location>
</feature>
<comment type="caution">
    <text evidence="2">The sequence shown here is derived from an EMBL/GenBank/DDBJ whole genome shotgun (WGS) entry which is preliminary data.</text>
</comment>
<keyword evidence="1" id="KW-0812">Transmembrane</keyword>
<keyword evidence="3" id="KW-1185">Reference proteome</keyword>
<dbReference type="EMBL" id="QEKI01000007">
    <property type="protein sequence ID" value="PVY40408.1"/>
    <property type="molecule type" value="Genomic_DNA"/>
</dbReference>
<evidence type="ECO:0000313" key="3">
    <source>
        <dbReference type="Proteomes" id="UP000245466"/>
    </source>
</evidence>
<organism evidence="2 3">
    <name type="scientific">Pontibacter virosus</name>
    <dbReference type="NCBI Taxonomy" id="1765052"/>
    <lineage>
        <taxon>Bacteria</taxon>
        <taxon>Pseudomonadati</taxon>
        <taxon>Bacteroidota</taxon>
        <taxon>Cytophagia</taxon>
        <taxon>Cytophagales</taxon>
        <taxon>Hymenobacteraceae</taxon>
        <taxon>Pontibacter</taxon>
    </lineage>
</organism>
<dbReference type="AlphaFoldDB" id="A0A2U1AVH2"/>
<protein>
    <recommendedName>
        <fullName evidence="4">YcxB-like protein</fullName>
    </recommendedName>
</protein>
<sequence length="185" mass="21361">MQSGAAPNAIRTKKYQLEKNTFTGIALAKVWRKDWWMALIPLVLFLLPAVFSFSWWWVAGAILVTLIFVLLRSAQVMGVTQMEQGNPLFEKLSYEIDSRQILLKRNEREGMALTWDMIGSVERKGESYVLWLKPPTDAQLPGGWKGWLAKNFQAPVFVMMPFRIFNNPNDLKLLESMLRRKELIA</sequence>
<dbReference type="OrthoDB" id="1352552at2"/>
<keyword evidence="1" id="KW-1133">Transmembrane helix</keyword>
<reference evidence="2 3" key="1">
    <citation type="submission" date="2018-04" db="EMBL/GenBank/DDBJ databases">
        <title>Genomic Encyclopedia of Type Strains, Phase IV (KMG-IV): sequencing the most valuable type-strain genomes for metagenomic binning, comparative biology and taxonomic classification.</title>
        <authorList>
            <person name="Goeker M."/>
        </authorList>
    </citation>
    <scope>NUCLEOTIDE SEQUENCE [LARGE SCALE GENOMIC DNA]</scope>
    <source>
        <strain evidence="2 3">DSM 100231</strain>
    </source>
</reference>
<dbReference type="Proteomes" id="UP000245466">
    <property type="component" value="Unassembled WGS sequence"/>
</dbReference>
<evidence type="ECO:0000256" key="1">
    <source>
        <dbReference type="SAM" id="Phobius"/>
    </source>
</evidence>
<keyword evidence="1" id="KW-0472">Membrane</keyword>
<evidence type="ECO:0008006" key="4">
    <source>
        <dbReference type="Google" id="ProtNLM"/>
    </source>
</evidence>
<name>A0A2U1AVH2_9BACT</name>
<proteinExistence type="predicted"/>
<gene>
    <name evidence="2" type="ORF">C8E01_10739</name>
</gene>
<accession>A0A2U1AVH2</accession>
<evidence type="ECO:0000313" key="2">
    <source>
        <dbReference type="EMBL" id="PVY40408.1"/>
    </source>
</evidence>